<dbReference type="GO" id="GO:0005737">
    <property type="term" value="C:cytoplasm"/>
    <property type="evidence" value="ECO:0007669"/>
    <property type="project" value="TreeGrafter"/>
</dbReference>
<sequence>MHPISPKPTHLILLTCHAIYVSGPLEHESSWLLAPLQKAGREWITFIKHITRAAELWRGDENSLLVISGGFTRGEVCRSEAGGYFDVGVERGLWVVGDLRTEKGGGRIVLEEEALDSWENLVRGLLAFWRETGGWAEKIMIVSHGFKRERFGKLHCGVLGLGMGTSFGPSRERNDREDGNGKGKGVEVVFEGINPEFMDKESEEFDAEKCEDTMKGERERGYGEWEKDLWGTGMVLRGKRGGRDKWGVKGEERRLFESEEERERSGLKTRWLEEREGVRREEVIVEEGSWPWNC</sequence>
<evidence type="ECO:0000313" key="2">
    <source>
        <dbReference type="Proteomes" id="UP000297280"/>
    </source>
</evidence>
<dbReference type="EMBL" id="PQXO01000278">
    <property type="protein sequence ID" value="TGO86750.1"/>
    <property type="molecule type" value="Genomic_DNA"/>
</dbReference>
<dbReference type="PANTHER" id="PTHR28110">
    <property type="entry name" value="TRANSMEMBRANE PROTEIN"/>
    <property type="match status" value="1"/>
</dbReference>
<dbReference type="AlphaFoldDB" id="A0A4Z1KMP2"/>
<evidence type="ECO:0000313" key="1">
    <source>
        <dbReference type="EMBL" id="TGO86750.1"/>
    </source>
</evidence>
<evidence type="ECO:0008006" key="3">
    <source>
        <dbReference type="Google" id="ProtNLM"/>
    </source>
</evidence>
<dbReference type="InterPro" id="IPR055323">
    <property type="entry name" value="C57A10.07/YOR238W"/>
</dbReference>
<accession>A0A4Z1KMP2</accession>
<reference evidence="1 2" key="1">
    <citation type="submission" date="2017-12" db="EMBL/GenBank/DDBJ databases">
        <title>Comparative genomics of Botrytis spp.</title>
        <authorList>
            <person name="Valero-Jimenez C.A."/>
            <person name="Tapia P."/>
            <person name="Veloso J."/>
            <person name="Silva-Moreno E."/>
            <person name="Staats M."/>
            <person name="Valdes J.H."/>
            <person name="Van Kan J.A.L."/>
        </authorList>
    </citation>
    <scope>NUCLEOTIDE SEQUENCE [LARGE SCALE GENOMIC DNA]</scope>
    <source>
        <strain evidence="1 2">MUCL3349</strain>
    </source>
</reference>
<keyword evidence="2" id="KW-1185">Reference proteome</keyword>
<name>A0A4Z1KMP2_9HELO</name>
<gene>
    <name evidence="1" type="ORF">BPOR_0279g00050</name>
</gene>
<comment type="caution">
    <text evidence="1">The sequence shown here is derived from an EMBL/GenBank/DDBJ whole genome shotgun (WGS) entry which is preliminary data.</text>
</comment>
<proteinExistence type="predicted"/>
<protein>
    <recommendedName>
        <fullName evidence="3">DUF218 domain-containing protein</fullName>
    </recommendedName>
</protein>
<dbReference type="PANTHER" id="PTHR28110:SF1">
    <property type="entry name" value="TRANSMEMBRANE PROTEIN"/>
    <property type="match status" value="1"/>
</dbReference>
<dbReference type="Proteomes" id="UP000297280">
    <property type="component" value="Unassembled WGS sequence"/>
</dbReference>
<organism evidence="1 2">
    <name type="scientific">Botrytis porri</name>
    <dbReference type="NCBI Taxonomy" id="87229"/>
    <lineage>
        <taxon>Eukaryota</taxon>
        <taxon>Fungi</taxon>
        <taxon>Dikarya</taxon>
        <taxon>Ascomycota</taxon>
        <taxon>Pezizomycotina</taxon>
        <taxon>Leotiomycetes</taxon>
        <taxon>Helotiales</taxon>
        <taxon>Sclerotiniaceae</taxon>
        <taxon>Botrytis</taxon>
    </lineage>
</organism>